<accession>A0A0F3N946</accession>
<dbReference type="AlphaFoldDB" id="A0A0F3N946"/>
<comment type="caution">
    <text evidence="2">The sequence shown here is derived from an EMBL/GenBank/DDBJ whole genome shotgun (WGS) entry which is preliminary data.</text>
</comment>
<dbReference type="PATRIC" id="fig|1359167.3.peg.879"/>
<feature type="domain" description="Zinc finger CHCC-type" evidence="1">
    <location>
        <begin position="11"/>
        <end position="49"/>
    </location>
</feature>
<organism evidence="2 3">
    <name type="scientific">Ehrlichia cf. muris str. EmCRT</name>
    <dbReference type="NCBI Taxonomy" id="1359167"/>
    <lineage>
        <taxon>Bacteria</taxon>
        <taxon>Pseudomonadati</taxon>
        <taxon>Pseudomonadota</taxon>
        <taxon>Alphaproteobacteria</taxon>
        <taxon>Rickettsiales</taxon>
        <taxon>Anaplasmataceae</taxon>
        <taxon>Ehrlichia</taxon>
    </lineage>
</organism>
<reference evidence="2 3" key="1">
    <citation type="submission" date="2015-02" db="EMBL/GenBank/DDBJ databases">
        <title>Genome Sequencing of Rickettsiales.</title>
        <authorList>
            <person name="Daugherty S.C."/>
            <person name="Su Q."/>
            <person name="Abolude K."/>
            <person name="Beier-Sexton M."/>
            <person name="Carlyon J.A."/>
            <person name="Carter R."/>
            <person name="Day N.P."/>
            <person name="Dumler S.J."/>
            <person name="Dyachenko V."/>
            <person name="Godinez A."/>
            <person name="Kurtti T.J."/>
            <person name="Lichay M."/>
            <person name="Mullins K.E."/>
            <person name="Ott S."/>
            <person name="Pappas-Brown V."/>
            <person name="Paris D.H."/>
            <person name="Patel P."/>
            <person name="Richards A.L."/>
            <person name="Sadzewicz L."/>
            <person name="Sears K."/>
            <person name="Seidman D."/>
            <person name="Sengamalay N."/>
            <person name="Stenos J."/>
            <person name="Tallon L.J."/>
            <person name="Vincent G."/>
            <person name="Fraser C.M."/>
            <person name="Munderloh U."/>
            <person name="Dunning-Hotopp J.C."/>
        </authorList>
    </citation>
    <scope>NUCLEOTIDE SEQUENCE [LARGE SCALE GENOMIC DNA]</scope>
    <source>
        <strain evidence="2 3">EmCRT</strain>
    </source>
</reference>
<sequence>MNDNDKEQRVKVVCCSGEGDTADYVEHPKIYLTISMGQEITCPYCSRIFAFIPRD</sequence>
<proteinExistence type="predicted"/>
<gene>
    <name evidence="2" type="ORF">EMUCRT_0914</name>
</gene>
<name>A0A0F3N946_9RICK</name>
<dbReference type="InterPro" id="IPR019401">
    <property type="entry name" value="Znf_CHCC"/>
</dbReference>
<dbReference type="Proteomes" id="UP000033546">
    <property type="component" value="Unassembled WGS sequence"/>
</dbReference>
<keyword evidence="2" id="KW-0863">Zinc-finger</keyword>
<dbReference type="Gene3D" id="2.60.260.40">
    <property type="entry name" value="q5lls5 like domains"/>
    <property type="match status" value="1"/>
</dbReference>
<evidence type="ECO:0000313" key="3">
    <source>
        <dbReference type="Proteomes" id="UP000033546"/>
    </source>
</evidence>
<evidence type="ECO:0000313" key="2">
    <source>
        <dbReference type="EMBL" id="KJV63459.1"/>
    </source>
</evidence>
<dbReference type="GO" id="GO:0008270">
    <property type="term" value="F:zinc ion binding"/>
    <property type="evidence" value="ECO:0007669"/>
    <property type="project" value="UniProtKB-KW"/>
</dbReference>
<keyword evidence="2" id="KW-0479">Metal-binding</keyword>
<keyword evidence="2" id="KW-0862">Zinc</keyword>
<evidence type="ECO:0000259" key="1">
    <source>
        <dbReference type="Pfam" id="PF10276"/>
    </source>
</evidence>
<dbReference type="EMBL" id="LANU01000003">
    <property type="protein sequence ID" value="KJV63459.1"/>
    <property type="molecule type" value="Genomic_DNA"/>
</dbReference>
<dbReference type="RefSeq" id="WP_082058925.1">
    <property type="nucleotide sequence ID" value="NZ_LANU01000003.1"/>
</dbReference>
<protein>
    <submittedName>
        <fullName evidence="2">Zinc-finger domain protein</fullName>
    </submittedName>
</protein>
<dbReference type="Pfam" id="PF10276">
    <property type="entry name" value="zf-CHCC"/>
    <property type="match status" value="1"/>
</dbReference>